<name>A0A1I1ZVF7_9ACTN</name>
<dbReference type="Pfam" id="PF13581">
    <property type="entry name" value="HATPase_c_2"/>
    <property type="match status" value="1"/>
</dbReference>
<dbReference type="PANTHER" id="PTHR35526:SF3">
    <property type="entry name" value="ANTI-SIGMA-F FACTOR RSBW"/>
    <property type="match status" value="1"/>
</dbReference>
<organism evidence="3 4">
    <name type="scientific">Actinoplanes philippinensis</name>
    <dbReference type="NCBI Taxonomy" id="35752"/>
    <lineage>
        <taxon>Bacteria</taxon>
        <taxon>Bacillati</taxon>
        <taxon>Actinomycetota</taxon>
        <taxon>Actinomycetes</taxon>
        <taxon>Micromonosporales</taxon>
        <taxon>Micromonosporaceae</taxon>
        <taxon>Actinoplanes</taxon>
    </lineage>
</organism>
<evidence type="ECO:0000313" key="4">
    <source>
        <dbReference type="Proteomes" id="UP000199645"/>
    </source>
</evidence>
<protein>
    <recommendedName>
        <fullName evidence="2">Histidine kinase/HSP90-like ATPase domain-containing protein</fullName>
    </recommendedName>
</protein>
<dbReference type="Proteomes" id="UP000199645">
    <property type="component" value="Unassembled WGS sequence"/>
</dbReference>
<dbReference type="InterPro" id="IPR050267">
    <property type="entry name" value="Anti-sigma-factor_SerPK"/>
</dbReference>
<dbReference type="CDD" id="cd16936">
    <property type="entry name" value="HATPase_RsbW-like"/>
    <property type="match status" value="1"/>
</dbReference>
<dbReference type="STRING" id="35752.SAMN05421541_101328"/>
<dbReference type="GO" id="GO:0004674">
    <property type="term" value="F:protein serine/threonine kinase activity"/>
    <property type="evidence" value="ECO:0007669"/>
    <property type="project" value="UniProtKB-KW"/>
</dbReference>
<dbReference type="PANTHER" id="PTHR35526">
    <property type="entry name" value="ANTI-SIGMA-F FACTOR RSBW-RELATED"/>
    <property type="match status" value="1"/>
</dbReference>
<dbReference type="SUPFAM" id="SSF55874">
    <property type="entry name" value="ATPase domain of HSP90 chaperone/DNA topoisomerase II/histidine kinase"/>
    <property type="match status" value="1"/>
</dbReference>
<dbReference type="RefSeq" id="WP_093609170.1">
    <property type="nucleotide sequence ID" value="NZ_BOMT01000012.1"/>
</dbReference>
<feature type="domain" description="Histidine kinase/HSP90-like ATPase" evidence="2">
    <location>
        <begin position="133"/>
        <end position="230"/>
    </location>
</feature>
<evidence type="ECO:0000313" key="3">
    <source>
        <dbReference type="EMBL" id="SFE35774.1"/>
    </source>
</evidence>
<proteinExistence type="predicted"/>
<keyword evidence="1" id="KW-0418">Kinase</keyword>
<evidence type="ECO:0000256" key="1">
    <source>
        <dbReference type="ARBA" id="ARBA00022527"/>
    </source>
</evidence>
<dbReference type="Gene3D" id="3.30.565.10">
    <property type="entry name" value="Histidine kinase-like ATPase, C-terminal domain"/>
    <property type="match status" value="1"/>
</dbReference>
<sequence>MSGPSVTAVVDDETWVVELTVRGVWERALWPATFGLLNKCLSHHPAGLLLDLRHLQDPGAISAPLWLTAATHGERMEPVVRVAACLPDRTDLSARLGTVVAGRLVPAFPTVRLARSFLAVSRPRMDRVRLHLPPDEAAAARARHMVTAACTGWGMEPLVTRARLVVSELVVNAAEHAGTPIDVLISRRDAGRLLHLAVVDGSPALPSIRLEMENPLTERGYGLRIVDAAVNGWGALPTRAGKIVWALLRA</sequence>
<keyword evidence="4" id="KW-1185">Reference proteome</keyword>
<keyword evidence="1" id="KW-0808">Transferase</keyword>
<evidence type="ECO:0000259" key="2">
    <source>
        <dbReference type="Pfam" id="PF13581"/>
    </source>
</evidence>
<dbReference type="InterPro" id="IPR003594">
    <property type="entry name" value="HATPase_dom"/>
</dbReference>
<dbReference type="OrthoDB" id="3364147at2"/>
<gene>
    <name evidence="3" type="ORF">SAMN05421541_101328</name>
</gene>
<accession>A0A1I1ZVF7</accession>
<dbReference type="InterPro" id="IPR036890">
    <property type="entry name" value="HATPase_C_sf"/>
</dbReference>
<dbReference type="EMBL" id="FONV01000001">
    <property type="protein sequence ID" value="SFE35774.1"/>
    <property type="molecule type" value="Genomic_DNA"/>
</dbReference>
<dbReference type="AlphaFoldDB" id="A0A1I1ZVF7"/>
<reference evidence="3 4" key="1">
    <citation type="submission" date="2016-10" db="EMBL/GenBank/DDBJ databases">
        <authorList>
            <person name="de Groot N.N."/>
        </authorList>
    </citation>
    <scope>NUCLEOTIDE SEQUENCE [LARGE SCALE GENOMIC DNA]</scope>
    <source>
        <strain evidence="3 4">DSM 43019</strain>
    </source>
</reference>
<keyword evidence="1" id="KW-0723">Serine/threonine-protein kinase</keyword>